<dbReference type="AlphaFoldDB" id="A0A2T5MJ80"/>
<reference evidence="1 2" key="1">
    <citation type="submission" date="2018-04" db="EMBL/GenBank/DDBJ databases">
        <title>Novel species isolated from glacier.</title>
        <authorList>
            <person name="Liu Q."/>
            <person name="Xin Y.-H."/>
        </authorList>
    </citation>
    <scope>NUCLEOTIDE SEQUENCE [LARGE SCALE GENOMIC DNA]</scope>
    <source>
        <strain evidence="1 2">GT1R17</strain>
    </source>
</reference>
<dbReference type="OrthoDB" id="7063435at2"/>
<keyword evidence="2" id="KW-1185">Reference proteome</keyword>
<gene>
    <name evidence="1" type="ORF">CJD38_00495</name>
</gene>
<proteinExistence type="predicted"/>
<evidence type="ECO:0000313" key="1">
    <source>
        <dbReference type="EMBL" id="PTU32637.1"/>
    </source>
</evidence>
<evidence type="ECO:0008006" key="3">
    <source>
        <dbReference type="Google" id="ProtNLM"/>
    </source>
</evidence>
<accession>A0A2T5MJ80</accession>
<name>A0A2T5MJ80_9GAMM</name>
<dbReference type="Gene3D" id="3.30.530.20">
    <property type="match status" value="1"/>
</dbReference>
<dbReference type="Proteomes" id="UP000244248">
    <property type="component" value="Unassembled WGS sequence"/>
</dbReference>
<organism evidence="1 2">
    <name type="scientific">Stenotrophobium rhamnosiphilum</name>
    <dbReference type="NCBI Taxonomy" id="2029166"/>
    <lineage>
        <taxon>Bacteria</taxon>
        <taxon>Pseudomonadati</taxon>
        <taxon>Pseudomonadota</taxon>
        <taxon>Gammaproteobacteria</taxon>
        <taxon>Nevskiales</taxon>
        <taxon>Nevskiaceae</taxon>
        <taxon>Stenotrophobium</taxon>
    </lineage>
</organism>
<dbReference type="SUPFAM" id="SSF55961">
    <property type="entry name" value="Bet v1-like"/>
    <property type="match status" value="1"/>
</dbReference>
<protein>
    <recommendedName>
        <fullName evidence="3">Coenzyme Q-binding protein COQ10 START domain-containing protein</fullName>
    </recommendedName>
</protein>
<evidence type="ECO:0000313" key="2">
    <source>
        <dbReference type="Proteomes" id="UP000244248"/>
    </source>
</evidence>
<comment type="caution">
    <text evidence="1">The sequence shown here is derived from an EMBL/GenBank/DDBJ whole genome shotgun (WGS) entry which is preliminary data.</text>
</comment>
<sequence length="157" mass="17916">MIHLHFRSELSASSDVVWAKVSTMAGVNHELHPWVHMTVPSSFGNRSLQEATPEQLKGVLFRSVLLVLHFIPFDVHALHLDQVQAGEGFDENSTSWMQKSWIHRRRVVSAGEGCVVTDELIIEPRIAFMAPVTRAVVSFLFRHRHRRLVQTFGQRTP</sequence>
<dbReference type="EMBL" id="QANS01000001">
    <property type="protein sequence ID" value="PTU32637.1"/>
    <property type="molecule type" value="Genomic_DNA"/>
</dbReference>
<dbReference type="InterPro" id="IPR023393">
    <property type="entry name" value="START-like_dom_sf"/>
</dbReference>
<dbReference type="RefSeq" id="WP_107938346.1">
    <property type="nucleotide sequence ID" value="NZ_QANS01000001.1"/>
</dbReference>